<dbReference type="PANTHER" id="PTHR36206:SF4">
    <property type="entry name" value="HYPOTHETICAL CONSERVED PROTEIN (EUROFUNG)-RELATED"/>
    <property type="match status" value="1"/>
</dbReference>
<evidence type="ECO:0000256" key="6">
    <source>
        <dbReference type="ARBA" id="ARBA00023242"/>
    </source>
</evidence>
<gene>
    <name evidence="8" type="ORF">QBC37DRAFT_278556</name>
</gene>
<dbReference type="GO" id="GO:0003677">
    <property type="term" value="F:DNA binding"/>
    <property type="evidence" value="ECO:0007669"/>
    <property type="project" value="UniProtKB-KW"/>
</dbReference>
<dbReference type="SUPFAM" id="SSF57701">
    <property type="entry name" value="Zn2/Cys6 DNA-binding domain"/>
    <property type="match status" value="1"/>
</dbReference>
<keyword evidence="6" id="KW-0539">Nucleus</keyword>
<dbReference type="InterPro" id="IPR052360">
    <property type="entry name" value="Transcr_Regulatory_Proteins"/>
</dbReference>
<dbReference type="Pfam" id="PF00172">
    <property type="entry name" value="Zn_clus"/>
    <property type="match status" value="1"/>
</dbReference>
<keyword evidence="2" id="KW-0862">Zinc</keyword>
<dbReference type="Gene3D" id="1.25.40.10">
    <property type="entry name" value="Tetratricopeptide repeat domain"/>
    <property type="match status" value="1"/>
</dbReference>
<name>A0AAN6YHG0_9PEZI</name>
<dbReference type="Gene3D" id="4.10.240.10">
    <property type="entry name" value="Zn(2)-C6 fungal-type DNA-binding domain"/>
    <property type="match status" value="1"/>
</dbReference>
<feature type="non-terminal residue" evidence="8">
    <location>
        <position position="499"/>
    </location>
</feature>
<evidence type="ECO:0000256" key="5">
    <source>
        <dbReference type="ARBA" id="ARBA00023163"/>
    </source>
</evidence>
<protein>
    <recommendedName>
        <fullName evidence="7">Zn(2)-C6 fungal-type domain-containing protein</fullName>
    </recommendedName>
</protein>
<evidence type="ECO:0000256" key="4">
    <source>
        <dbReference type="ARBA" id="ARBA00023125"/>
    </source>
</evidence>
<dbReference type="Pfam" id="PF11951">
    <property type="entry name" value="Fungal_trans_2"/>
    <property type="match status" value="1"/>
</dbReference>
<dbReference type="PROSITE" id="PS00463">
    <property type="entry name" value="ZN2_CY6_FUNGAL_1"/>
    <property type="match status" value="1"/>
</dbReference>
<evidence type="ECO:0000256" key="1">
    <source>
        <dbReference type="ARBA" id="ARBA00022723"/>
    </source>
</evidence>
<dbReference type="CDD" id="cd00067">
    <property type="entry name" value="GAL4"/>
    <property type="match status" value="1"/>
</dbReference>
<dbReference type="GO" id="GO:0008270">
    <property type="term" value="F:zinc ion binding"/>
    <property type="evidence" value="ECO:0007669"/>
    <property type="project" value="InterPro"/>
</dbReference>
<dbReference type="InterPro" id="IPR021858">
    <property type="entry name" value="Fun_TF"/>
</dbReference>
<dbReference type="InterPro" id="IPR001138">
    <property type="entry name" value="Zn2Cys6_DnaBD"/>
</dbReference>
<comment type="caution">
    <text evidence="8">The sequence shown here is derived from an EMBL/GenBank/DDBJ whole genome shotgun (WGS) entry which is preliminary data.</text>
</comment>
<evidence type="ECO:0000259" key="7">
    <source>
        <dbReference type="PROSITE" id="PS50048"/>
    </source>
</evidence>
<reference evidence="8" key="2">
    <citation type="submission" date="2023-05" db="EMBL/GenBank/DDBJ databases">
        <authorList>
            <consortium name="Lawrence Berkeley National Laboratory"/>
            <person name="Steindorff A."/>
            <person name="Hensen N."/>
            <person name="Bonometti L."/>
            <person name="Westerberg I."/>
            <person name="Brannstrom I.O."/>
            <person name="Guillou S."/>
            <person name="Cros-Aarteil S."/>
            <person name="Calhoun S."/>
            <person name="Haridas S."/>
            <person name="Kuo A."/>
            <person name="Mondo S."/>
            <person name="Pangilinan J."/>
            <person name="Riley R."/>
            <person name="Labutti K."/>
            <person name="Andreopoulos B."/>
            <person name="Lipzen A."/>
            <person name="Chen C."/>
            <person name="Yanf M."/>
            <person name="Daum C."/>
            <person name="Ng V."/>
            <person name="Clum A."/>
            <person name="Ohm R."/>
            <person name="Martin F."/>
            <person name="Silar P."/>
            <person name="Natvig D."/>
            <person name="Lalanne C."/>
            <person name="Gautier V."/>
            <person name="Ament-Velasquez S.L."/>
            <person name="Kruys A."/>
            <person name="Hutchinson M.I."/>
            <person name="Powell A.J."/>
            <person name="Barry K."/>
            <person name="Miller A.N."/>
            <person name="Grigoriev I.V."/>
            <person name="Debuchy R."/>
            <person name="Gladieux P."/>
            <person name="Thoren M.H."/>
            <person name="Johannesson H."/>
        </authorList>
    </citation>
    <scope>NUCLEOTIDE SEQUENCE</scope>
    <source>
        <strain evidence="8">PSN293</strain>
    </source>
</reference>
<keyword evidence="1" id="KW-0479">Metal-binding</keyword>
<dbReference type="PANTHER" id="PTHR36206">
    <property type="entry name" value="ASPERCRYPTIN BIOSYNTHESIS CLUSTER-SPECIFIC TRANSCRIPTION REGULATOR ATNN-RELATED"/>
    <property type="match status" value="1"/>
</dbReference>
<dbReference type="EMBL" id="MU858065">
    <property type="protein sequence ID" value="KAK4216722.1"/>
    <property type="molecule type" value="Genomic_DNA"/>
</dbReference>
<keyword evidence="4" id="KW-0238">DNA-binding</keyword>
<keyword evidence="5" id="KW-0804">Transcription</keyword>
<dbReference type="InterPro" id="IPR036864">
    <property type="entry name" value="Zn2-C6_fun-type_DNA-bd_sf"/>
</dbReference>
<keyword evidence="9" id="KW-1185">Reference proteome</keyword>
<evidence type="ECO:0000256" key="3">
    <source>
        <dbReference type="ARBA" id="ARBA00023015"/>
    </source>
</evidence>
<accession>A0AAN6YHG0</accession>
<evidence type="ECO:0000256" key="2">
    <source>
        <dbReference type="ARBA" id="ARBA00022833"/>
    </source>
</evidence>
<dbReference type="Proteomes" id="UP001301769">
    <property type="component" value="Unassembled WGS sequence"/>
</dbReference>
<dbReference type="SMART" id="SM00066">
    <property type="entry name" value="GAL4"/>
    <property type="match status" value="1"/>
</dbReference>
<sequence>MAEPANSAIKTKHAGKAPKRSRIGCITCKIRRVKCDETRPACNRCISTGRTCDGYPATGAPSQHSTRRALATAVRQLQVVGPAARVLGKPLPVDDAACFDFFRLCTASMTTSVFPGEKFWSLQMLQAAHAEPAIWKAAVALGAFHRRWEYSNYCLNPNVTRRPGKQRDNADVALFTDQALKHYAVSLSLAKSITDPNMLAILSVALGAAAHLAGRWTESQVHIRAGMRILREMGSQIRPADLEGAAQALERLDTQAMSLSDATSPYEYTSTALEESRQLLLGDPHPREQSIRQNPNTLLGPMDDLGQAALATFRLMRQFFIIADAVTTGTMTPNEFEQARIQMVEANARCERQLTLLIDIERSKLRYADKRESKQPDQKVLVLSLRLYQTTLKLLLLAHDVEIPTSETRWDALHAHFRLIVLLASEIAKNTDSPLPFFMSLEPGLAMPLYFTVKRCRHPVTRRRALGLLRRLNRQEGVWNCALAARAAEEVVILEEEGL</sequence>
<keyword evidence="3" id="KW-0805">Transcription regulation</keyword>
<evidence type="ECO:0000313" key="8">
    <source>
        <dbReference type="EMBL" id="KAK4216722.1"/>
    </source>
</evidence>
<dbReference type="AlphaFoldDB" id="A0AAN6YHG0"/>
<evidence type="ECO:0000313" key="9">
    <source>
        <dbReference type="Proteomes" id="UP001301769"/>
    </source>
</evidence>
<reference evidence="8" key="1">
    <citation type="journal article" date="2023" name="Mol. Phylogenet. Evol.">
        <title>Genome-scale phylogeny and comparative genomics of the fungal order Sordariales.</title>
        <authorList>
            <person name="Hensen N."/>
            <person name="Bonometti L."/>
            <person name="Westerberg I."/>
            <person name="Brannstrom I.O."/>
            <person name="Guillou S."/>
            <person name="Cros-Aarteil S."/>
            <person name="Calhoun S."/>
            <person name="Haridas S."/>
            <person name="Kuo A."/>
            <person name="Mondo S."/>
            <person name="Pangilinan J."/>
            <person name="Riley R."/>
            <person name="LaButti K."/>
            <person name="Andreopoulos B."/>
            <person name="Lipzen A."/>
            <person name="Chen C."/>
            <person name="Yan M."/>
            <person name="Daum C."/>
            <person name="Ng V."/>
            <person name="Clum A."/>
            <person name="Steindorff A."/>
            <person name="Ohm R.A."/>
            <person name="Martin F."/>
            <person name="Silar P."/>
            <person name="Natvig D.O."/>
            <person name="Lalanne C."/>
            <person name="Gautier V."/>
            <person name="Ament-Velasquez S.L."/>
            <person name="Kruys A."/>
            <person name="Hutchinson M.I."/>
            <person name="Powell A.J."/>
            <person name="Barry K."/>
            <person name="Miller A.N."/>
            <person name="Grigoriev I.V."/>
            <person name="Debuchy R."/>
            <person name="Gladieux P."/>
            <person name="Hiltunen Thoren M."/>
            <person name="Johannesson H."/>
        </authorList>
    </citation>
    <scope>NUCLEOTIDE SEQUENCE</scope>
    <source>
        <strain evidence="8">PSN293</strain>
    </source>
</reference>
<feature type="domain" description="Zn(2)-C6 fungal-type" evidence="7">
    <location>
        <begin position="24"/>
        <end position="52"/>
    </location>
</feature>
<organism evidence="8 9">
    <name type="scientific">Rhypophila decipiens</name>
    <dbReference type="NCBI Taxonomy" id="261697"/>
    <lineage>
        <taxon>Eukaryota</taxon>
        <taxon>Fungi</taxon>
        <taxon>Dikarya</taxon>
        <taxon>Ascomycota</taxon>
        <taxon>Pezizomycotina</taxon>
        <taxon>Sordariomycetes</taxon>
        <taxon>Sordariomycetidae</taxon>
        <taxon>Sordariales</taxon>
        <taxon>Naviculisporaceae</taxon>
        <taxon>Rhypophila</taxon>
    </lineage>
</organism>
<dbReference type="GO" id="GO:0000981">
    <property type="term" value="F:DNA-binding transcription factor activity, RNA polymerase II-specific"/>
    <property type="evidence" value="ECO:0007669"/>
    <property type="project" value="InterPro"/>
</dbReference>
<proteinExistence type="predicted"/>
<dbReference type="PROSITE" id="PS50048">
    <property type="entry name" value="ZN2_CY6_FUNGAL_2"/>
    <property type="match status" value="1"/>
</dbReference>
<dbReference type="InterPro" id="IPR011990">
    <property type="entry name" value="TPR-like_helical_dom_sf"/>
</dbReference>